<sequence>MEKKKIDGKMNSVASSPPNYVSILQLQERWMREKDRKLKKGDLVEREVKQQVNGQRRREEEEDVMKKVVEKSIEVPSVKLEEKGSRGGVLLGLVE</sequence>
<reference evidence="1" key="1">
    <citation type="submission" date="2019-07" db="EMBL/GenBank/DDBJ databases">
        <authorList>
            <person name="Dittberner H."/>
        </authorList>
    </citation>
    <scope>NUCLEOTIDE SEQUENCE [LARGE SCALE GENOMIC DNA]</scope>
</reference>
<gene>
    <name evidence="1" type="ORF">ANE_LOCUS635</name>
</gene>
<evidence type="ECO:0000313" key="1">
    <source>
        <dbReference type="EMBL" id="VVA90190.1"/>
    </source>
</evidence>
<dbReference type="OrthoDB" id="1088260at2759"/>
<dbReference type="AlphaFoldDB" id="A0A565ALA3"/>
<dbReference type="EMBL" id="CABITT030000001">
    <property type="protein sequence ID" value="VVA90190.1"/>
    <property type="molecule type" value="Genomic_DNA"/>
</dbReference>
<keyword evidence="2" id="KW-1185">Reference proteome</keyword>
<accession>A0A565ALA3</accession>
<name>A0A565ALA3_9BRAS</name>
<proteinExistence type="predicted"/>
<dbReference type="Proteomes" id="UP000489600">
    <property type="component" value="Unassembled WGS sequence"/>
</dbReference>
<comment type="caution">
    <text evidence="1">The sequence shown here is derived from an EMBL/GenBank/DDBJ whole genome shotgun (WGS) entry which is preliminary data.</text>
</comment>
<evidence type="ECO:0000313" key="2">
    <source>
        <dbReference type="Proteomes" id="UP000489600"/>
    </source>
</evidence>
<organism evidence="1 2">
    <name type="scientific">Arabis nemorensis</name>
    <dbReference type="NCBI Taxonomy" id="586526"/>
    <lineage>
        <taxon>Eukaryota</taxon>
        <taxon>Viridiplantae</taxon>
        <taxon>Streptophyta</taxon>
        <taxon>Embryophyta</taxon>
        <taxon>Tracheophyta</taxon>
        <taxon>Spermatophyta</taxon>
        <taxon>Magnoliopsida</taxon>
        <taxon>eudicotyledons</taxon>
        <taxon>Gunneridae</taxon>
        <taxon>Pentapetalae</taxon>
        <taxon>rosids</taxon>
        <taxon>malvids</taxon>
        <taxon>Brassicales</taxon>
        <taxon>Brassicaceae</taxon>
        <taxon>Arabideae</taxon>
        <taxon>Arabis</taxon>
    </lineage>
</organism>
<protein>
    <submittedName>
        <fullName evidence="1">Uncharacterized protein</fullName>
    </submittedName>
</protein>